<feature type="region of interest" description="Disordered" evidence="1">
    <location>
        <begin position="135"/>
        <end position="216"/>
    </location>
</feature>
<organism evidence="2 3">
    <name type="scientific">Periconia digitata</name>
    <dbReference type="NCBI Taxonomy" id="1303443"/>
    <lineage>
        <taxon>Eukaryota</taxon>
        <taxon>Fungi</taxon>
        <taxon>Dikarya</taxon>
        <taxon>Ascomycota</taxon>
        <taxon>Pezizomycotina</taxon>
        <taxon>Dothideomycetes</taxon>
        <taxon>Pleosporomycetidae</taxon>
        <taxon>Pleosporales</taxon>
        <taxon>Massarineae</taxon>
        <taxon>Periconiaceae</taxon>
        <taxon>Periconia</taxon>
    </lineage>
</organism>
<keyword evidence="3" id="KW-1185">Reference proteome</keyword>
<comment type="caution">
    <text evidence="2">The sequence shown here is derived from an EMBL/GenBank/DDBJ whole genome shotgun (WGS) entry which is preliminary data.</text>
</comment>
<reference evidence="2" key="1">
    <citation type="submission" date="2023-01" db="EMBL/GenBank/DDBJ databases">
        <authorList>
            <person name="Van Ghelder C."/>
            <person name="Rancurel C."/>
        </authorList>
    </citation>
    <scope>NUCLEOTIDE SEQUENCE</scope>
    <source>
        <strain evidence="2">CNCM I-4278</strain>
    </source>
</reference>
<accession>A0A9W4XXS2</accession>
<evidence type="ECO:0000313" key="3">
    <source>
        <dbReference type="Proteomes" id="UP001152607"/>
    </source>
</evidence>
<gene>
    <name evidence="2" type="ORF">PDIGIT_LOCUS11505</name>
</gene>
<dbReference type="AlphaFoldDB" id="A0A9W4XXS2"/>
<feature type="compositionally biased region" description="Polar residues" evidence="1">
    <location>
        <begin position="275"/>
        <end position="298"/>
    </location>
</feature>
<proteinExistence type="predicted"/>
<evidence type="ECO:0000256" key="1">
    <source>
        <dbReference type="SAM" id="MobiDB-lite"/>
    </source>
</evidence>
<dbReference type="OrthoDB" id="3882058at2759"/>
<feature type="compositionally biased region" description="Low complexity" evidence="1">
    <location>
        <begin position="63"/>
        <end position="74"/>
    </location>
</feature>
<evidence type="ECO:0000313" key="2">
    <source>
        <dbReference type="EMBL" id="CAI6338377.1"/>
    </source>
</evidence>
<feature type="compositionally biased region" description="Polar residues" evidence="1">
    <location>
        <begin position="173"/>
        <end position="182"/>
    </location>
</feature>
<name>A0A9W4XXS2_9PLEO</name>
<dbReference type="Proteomes" id="UP001152607">
    <property type="component" value="Unassembled WGS sequence"/>
</dbReference>
<dbReference type="EMBL" id="CAOQHR010000008">
    <property type="protein sequence ID" value="CAI6338377.1"/>
    <property type="molecule type" value="Genomic_DNA"/>
</dbReference>
<feature type="compositionally biased region" description="Polar residues" evidence="1">
    <location>
        <begin position="38"/>
        <end position="49"/>
    </location>
</feature>
<feature type="region of interest" description="Disordered" evidence="1">
    <location>
        <begin position="274"/>
        <end position="310"/>
    </location>
</feature>
<sequence length="515" mass="57072">MREMKPLILPKLVAQRKSSKGSINLPLEPSLSVHSNTDSGFYSASECSTPPTPSFQHGHLRFPSSASSLSSSPPTQECVLDAANASGKLPQLTEDVEREDDYITVSPYRPSLDMDMLDDQLVAEAYAFDDYGVAPKRRRSGESSMHGVSTRLERSFPSLSRKMREQRKRASTMGKSSRSNTPSRHASTRTSSITSSIHQTHSHDFTDSFPPSLPVTARSSREKLNASIVSLPIDIAKANDNAVQLDVDEIESERYASTPLLPPMLTTNHLDDTPTRSPLQSPTVANTDPTHSLVTTPVDSPPVRAYPTPPLSTKASIASFKTSRPSPLVPCTEIPPIILADSGDKWAQKLGHDNFTILPEPYMPEVCDATSRDTLFADWQQARANFTKHQVRIAEHYGPTSTTYKLCQEKWEETDAEWIKNLELLKLLVPSEPSVPVVPTAPDDDAKLWPTLNEPQSEGKFPQLGDEDIVGPMERIQPRMIQPITPRKRAFFKFLHDLKFSTSFLGRSHTGVRGH</sequence>
<feature type="region of interest" description="Disordered" evidence="1">
    <location>
        <begin position="38"/>
        <end position="76"/>
    </location>
</feature>
<protein>
    <submittedName>
        <fullName evidence="2">Uncharacterized protein</fullName>
    </submittedName>
</protein>
<feature type="compositionally biased region" description="Low complexity" evidence="1">
    <location>
        <begin position="183"/>
        <end position="199"/>
    </location>
</feature>